<proteinExistence type="predicted"/>
<organism evidence="2 3">
    <name type="scientific">Periconia digitata</name>
    <dbReference type="NCBI Taxonomy" id="1303443"/>
    <lineage>
        <taxon>Eukaryota</taxon>
        <taxon>Fungi</taxon>
        <taxon>Dikarya</taxon>
        <taxon>Ascomycota</taxon>
        <taxon>Pezizomycotina</taxon>
        <taxon>Dothideomycetes</taxon>
        <taxon>Pleosporomycetidae</taxon>
        <taxon>Pleosporales</taxon>
        <taxon>Massarineae</taxon>
        <taxon>Periconiaceae</taxon>
        <taxon>Periconia</taxon>
    </lineage>
</organism>
<evidence type="ECO:0000256" key="1">
    <source>
        <dbReference type="SAM" id="MobiDB-lite"/>
    </source>
</evidence>
<comment type="caution">
    <text evidence="2">The sequence shown here is derived from an EMBL/GenBank/DDBJ whole genome shotgun (WGS) entry which is preliminary data.</text>
</comment>
<reference evidence="2" key="1">
    <citation type="submission" date="2023-01" db="EMBL/GenBank/DDBJ databases">
        <authorList>
            <person name="Van Ghelder C."/>
            <person name="Rancurel C."/>
        </authorList>
    </citation>
    <scope>NUCLEOTIDE SEQUENCE</scope>
    <source>
        <strain evidence="2">CNCM I-4278</strain>
    </source>
</reference>
<accession>A0A9W4UH20</accession>
<keyword evidence="3" id="KW-1185">Reference proteome</keyword>
<dbReference type="AlphaFoldDB" id="A0A9W4UH20"/>
<dbReference type="EMBL" id="CAOQHR010000005">
    <property type="protein sequence ID" value="CAI6334872.1"/>
    <property type="molecule type" value="Genomic_DNA"/>
</dbReference>
<feature type="compositionally biased region" description="Basic and acidic residues" evidence="1">
    <location>
        <begin position="34"/>
        <end position="44"/>
    </location>
</feature>
<name>A0A9W4UH20_9PLEO</name>
<dbReference type="Proteomes" id="UP001152607">
    <property type="component" value="Unassembled WGS sequence"/>
</dbReference>
<evidence type="ECO:0000313" key="3">
    <source>
        <dbReference type="Proteomes" id="UP001152607"/>
    </source>
</evidence>
<sequence>MIYMDNLPACVISKTCGGSEQNTCCRRRPWSRSGEPRDESGPCR</sequence>
<feature type="region of interest" description="Disordered" evidence="1">
    <location>
        <begin position="17"/>
        <end position="44"/>
    </location>
</feature>
<gene>
    <name evidence="2" type="ORF">PDIGIT_LOCUS7942</name>
</gene>
<evidence type="ECO:0000313" key="2">
    <source>
        <dbReference type="EMBL" id="CAI6334872.1"/>
    </source>
</evidence>
<protein>
    <submittedName>
        <fullName evidence="2">Uncharacterized protein</fullName>
    </submittedName>
</protein>